<dbReference type="STRING" id="1379870.SD10_10505"/>
<keyword evidence="1" id="KW-0732">Signal</keyword>
<accession>A0A0E3ZVU6</accession>
<dbReference type="KEGG" id="srd:SD10_10505"/>
<organism evidence="2 3">
    <name type="scientific">Spirosoma radiotolerans</name>
    <dbReference type="NCBI Taxonomy" id="1379870"/>
    <lineage>
        <taxon>Bacteria</taxon>
        <taxon>Pseudomonadati</taxon>
        <taxon>Bacteroidota</taxon>
        <taxon>Cytophagia</taxon>
        <taxon>Cytophagales</taxon>
        <taxon>Cytophagaceae</taxon>
        <taxon>Spirosoma</taxon>
    </lineage>
</organism>
<dbReference type="RefSeq" id="WP_046573758.1">
    <property type="nucleotide sequence ID" value="NZ_CP010429.1"/>
</dbReference>
<proteinExistence type="predicted"/>
<evidence type="ECO:0000313" key="3">
    <source>
        <dbReference type="Proteomes" id="UP000033054"/>
    </source>
</evidence>
<name>A0A0E3ZVU6_9BACT</name>
<reference evidence="2 3" key="1">
    <citation type="journal article" date="2014" name="Curr. Microbiol.">
        <title>Spirosoma radiotolerans sp. nov., a gamma-radiation-resistant bacterium isolated from gamma ray-irradiated soil.</title>
        <authorList>
            <person name="Lee J.J."/>
            <person name="Srinivasan S."/>
            <person name="Lim S."/>
            <person name="Joe M."/>
            <person name="Im S."/>
            <person name="Bae S.I."/>
            <person name="Park K.R."/>
            <person name="Han J.H."/>
            <person name="Park S.H."/>
            <person name="Joo B.M."/>
            <person name="Park S.J."/>
            <person name="Kim M.K."/>
        </authorList>
    </citation>
    <scope>NUCLEOTIDE SEQUENCE [LARGE SCALE GENOMIC DNA]</scope>
    <source>
        <strain evidence="2 3">DG5A</strain>
    </source>
</reference>
<evidence type="ECO:0008006" key="4">
    <source>
        <dbReference type="Google" id="ProtNLM"/>
    </source>
</evidence>
<dbReference type="PATRIC" id="fig|1379870.5.peg.2288"/>
<evidence type="ECO:0000256" key="1">
    <source>
        <dbReference type="SAM" id="SignalP"/>
    </source>
</evidence>
<keyword evidence="3" id="KW-1185">Reference proteome</keyword>
<dbReference type="Proteomes" id="UP000033054">
    <property type="component" value="Chromosome"/>
</dbReference>
<dbReference type="OrthoDB" id="1116368at2"/>
<dbReference type="HOGENOM" id="CLU_717476_0_0_10"/>
<evidence type="ECO:0000313" key="2">
    <source>
        <dbReference type="EMBL" id="AKD55265.1"/>
    </source>
</evidence>
<dbReference type="AlphaFoldDB" id="A0A0E3ZVU6"/>
<feature type="signal peptide" evidence="1">
    <location>
        <begin position="1"/>
        <end position="17"/>
    </location>
</feature>
<gene>
    <name evidence="2" type="ORF">SD10_10505</name>
</gene>
<protein>
    <recommendedName>
        <fullName evidence="4">Outer membrane protein beta-barrel domain-containing protein</fullName>
    </recommendedName>
</protein>
<dbReference type="EMBL" id="CP010429">
    <property type="protein sequence ID" value="AKD55265.1"/>
    <property type="molecule type" value="Genomic_DNA"/>
</dbReference>
<sequence length="385" mass="43220">MKTVLLALLLSPTILLAQLIKITPADTQRKQSYLIMRDGTTMRGHVVRQDSSIITVRKSNGDMSFVEADQVISILANRPTEAPEPASSGEAPYTVFVLKDGTQLKGKFVRRDSTMITVRKSNGQLTYFEPELLSRVDSVQIQTEPTPLLVSGGRSFPNRFSPWLLTGQTAYNAEKGRLYYRNTFLFLNEFQYGISRNLSVGVNVNPFFGTIKPDNSARETVLGATIRFNGKLTFPVGEQFRVGVNAIYQPRQKGYFYKIDQQLAFRGLMSFGNSQRNATLGYGLQFYPGNTLNGKTTYIVAGVMHKISPNLTFLSDNTFYLNLYQGGTNAELSVALRLNRNRHAFDIGALGIVQSYYSYSFSYYQPHTRTYVSPYIAYNLIIGHS</sequence>
<feature type="chain" id="PRO_5002417573" description="Outer membrane protein beta-barrel domain-containing protein" evidence="1">
    <location>
        <begin position="18"/>
        <end position="385"/>
    </location>
</feature>